<keyword evidence="6" id="KW-0547">Nucleotide-binding</keyword>
<organism evidence="17">
    <name type="scientific">Nitratidesulfovibrio vulgaris (strain DSM 19637 / Miyazaki F)</name>
    <name type="common">Desulfovibrio vulgaris</name>
    <dbReference type="NCBI Taxonomy" id="883"/>
    <lineage>
        <taxon>Bacteria</taxon>
        <taxon>Pseudomonadati</taxon>
        <taxon>Thermodesulfobacteriota</taxon>
        <taxon>Desulfovibrionia</taxon>
        <taxon>Desulfovibrionales</taxon>
        <taxon>Desulfovibrionaceae</taxon>
        <taxon>Nitratidesulfovibrio</taxon>
    </lineage>
</organism>
<dbReference type="Pfam" id="PF00512">
    <property type="entry name" value="HisKA"/>
    <property type="match status" value="1"/>
</dbReference>
<keyword evidence="4" id="KW-0597">Phosphoprotein</keyword>
<dbReference type="Pfam" id="PF00672">
    <property type="entry name" value="HAMP"/>
    <property type="match status" value="1"/>
</dbReference>
<feature type="transmembrane region" description="Helical" evidence="12">
    <location>
        <begin position="255"/>
        <end position="274"/>
    </location>
</feature>
<dbReference type="GO" id="GO:0016020">
    <property type="term" value="C:membrane"/>
    <property type="evidence" value="ECO:0007669"/>
    <property type="project" value="UniProtKB-SubCell"/>
</dbReference>
<proteinExistence type="predicted"/>
<evidence type="ECO:0000256" key="7">
    <source>
        <dbReference type="ARBA" id="ARBA00022777"/>
    </source>
</evidence>
<keyword evidence="12" id="KW-0472">Membrane</keyword>
<dbReference type="SUPFAM" id="SSF55785">
    <property type="entry name" value="PYP-like sensor domain (PAS domain)"/>
    <property type="match status" value="2"/>
</dbReference>
<feature type="compositionally biased region" description="Low complexity" evidence="11">
    <location>
        <begin position="837"/>
        <end position="854"/>
    </location>
</feature>
<dbReference type="GO" id="GO:0000155">
    <property type="term" value="F:phosphorelay sensor kinase activity"/>
    <property type="evidence" value="ECO:0007669"/>
    <property type="project" value="InterPro"/>
</dbReference>
<dbReference type="Pfam" id="PF02518">
    <property type="entry name" value="HATPase_c"/>
    <property type="match status" value="1"/>
</dbReference>
<dbReference type="Pfam" id="PF00989">
    <property type="entry name" value="PAS"/>
    <property type="match status" value="1"/>
</dbReference>
<dbReference type="Gene3D" id="1.10.287.130">
    <property type="match status" value="1"/>
</dbReference>
<gene>
    <name evidence="17" type="ordered locus">DvMF_2548</name>
</gene>
<evidence type="ECO:0000256" key="8">
    <source>
        <dbReference type="ARBA" id="ARBA00022840"/>
    </source>
</evidence>
<dbReference type="InterPro" id="IPR000014">
    <property type="entry name" value="PAS"/>
</dbReference>
<dbReference type="InterPro" id="IPR035965">
    <property type="entry name" value="PAS-like_dom_sf"/>
</dbReference>
<dbReference type="PRINTS" id="PR00344">
    <property type="entry name" value="BCTRLSENSOR"/>
</dbReference>
<evidence type="ECO:0000313" key="17">
    <source>
        <dbReference type="EMBL" id="ACL09487.1"/>
    </source>
</evidence>
<feature type="region of interest" description="Disordered" evidence="11">
    <location>
        <begin position="816"/>
        <end position="861"/>
    </location>
</feature>
<protein>
    <recommendedName>
        <fullName evidence="3">histidine kinase</fullName>
        <ecNumber evidence="3">2.7.13.3</ecNumber>
    </recommendedName>
</protein>
<dbReference type="InterPro" id="IPR003594">
    <property type="entry name" value="HATPase_dom"/>
</dbReference>
<dbReference type="STRING" id="883.DvMF_2548"/>
<dbReference type="InterPro" id="IPR003660">
    <property type="entry name" value="HAMP_dom"/>
</dbReference>
<keyword evidence="10" id="KW-0175">Coiled coil</keyword>
<dbReference type="CDD" id="cd00130">
    <property type="entry name" value="PAS"/>
    <property type="match status" value="1"/>
</dbReference>
<comment type="subcellular location">
    <subcellularLocation>
        <location evidence="2">Membrane</location>
    </subcellularLocation>
</comment>
<dbReference type="KEGG" id="dvm:DvMF_2548"/>
<evidence type="ECO:0000256" key="3">
    <source>
        <dbReference type="ARBA" id="ARBA00012438"/>
    </source>
</evidence>
<dbReference type="PANTHER" id="PTHR43065">
    <property type="entry name" value="SENSOR HISTIDINE KINASE"/>
    <property type="match status" value="1"/>
</dbReference>
<reference evidence="17" key="1">
    <citation type="submission" date="2008-10" db="EMBL/GenBank/DDBJ databases">
        <title>Complete sequence of Desulfovibrio vulgaris str. 'Miyazaki F'.</title>
        <authorList>
            <person name="Lucas S."/>
            <person name="Copeland A."/>
            <person name="Lapidus A."/>
            <person name="Glavina del Rio T."/>
            <person name="Dalin E."/>
            <person name="Tice H."/>
            <person name="Bruce D."/>
            <person name="Goodwin L."/>
            <person name="Pitluck S."/>
            <person name="Sims D."/>
            <person name="Brettin T."/>
            <person name="Detter J.C."/>
            <person name="Han C."/>
            <person name="Larimer F."/>
            <person name="Land M."/>
            <person name="Hauser L."/>
            <person name="Kyrpides N."/>
            <person name="Mikhailova N."/>
            <person name="Hazen T.C."/>
            <person name="Richardson P."/>
        </authorList>
    </citation>
    <scope>NUCLEOTIDE SEQUENCE</scope>
    <source>
        <strain evidence="17">Miyazaki F</strain>
    </source>
</reference>
<dbReference type="InterPro" id="IPR036097">
    <property type="entry name" value="HisK_dim/P_sf"/>
</dbReference>
<dbReference type="InterPro" id="IPR000700">
    <property type="entry name" value="PAS-assoc_C"/>
</dbReference>
<dbReference type="CDD" id="cd06225">
    <property type="entry name" value="HAMP"/>
    <property type="match status" value="1"/>
</dbReference>
<evidence type="ECO:0000256" key="4">
    <source>
        <dbReference type="ARBA" id="ARBA00022553"/>
    </source>
</evidence>
<feature type="region of interest" description="Disordered" evidence="11">
    <location>
        <begin position="1"/>
        <end position="58"/>
    </location>
</feature>
<dbReference type="SMART" id="SM00387">
    <property type="entry name" value="HATPase_c"/>
    <property type="match status" value="1"/>
</dbReference>
<evidence type="ECO:0000256" key="1">
    <source>
        <dbReference type="ARBA" id="ARBA00000085"/>
    </source>
</evidence>
<dbReference type="SUPFAM" id="SSF55874">
    <property type="entry name" value="ATPase domain of HSP90 chaperone/DNA topoisomerase II/histidine kinase"/>
    <property type="match status" value="1"/>
</dbReference>
<evidence type="ECO:0000256" key="2">
    <source>
        <dbReference type="ARBA" id="ARBA00004370"/>
    </source>
</evidence>
<evidence type="ECO:0000256" key="5">
    <source>
        <dbReference type="ARBA" id="ARBA00022679"/>
    </source>
</evidence>
<dbReference type="EC" id="2.7.13.3" evidence="3"/>
<evidence type="ECO:0000256" key="6">
    <source>
        <dbReference type="ARBA" id="ARBA00022741"/>
    </source>
</evidence>
<dbReference type="SMART" id="SM00304">
    <property type="entry name" value="HAMP"/>
    <property type="match status" value="1"/>
</dbReference>
<dbReference type="Gene3D" id="3.30.450.290">
    <property type="match status" value="1"/>
</dbReference>
<evidence type="ECO:0000259" key="13">
    <source>
        <dbReference type="PROSITE" id="PS50109"/>
    </source>
</evidence>
<keyword evidence="5" id="KW-0808">Transferase</keyword>
<dbReference type="Gene3D" id="3.30.450.20">
    <property type="entry name" value="PAS domain"/>
    <property type="match status" value="2"/>
</dbReference>
<evidence type="ECO:0000256" key="12">
    <source>
        <dbReference type="SAM" id="Phobius"/>
    </source>
</evidence>
<dbReference type="EMBL" id="CP001197">
    <property type="protein sequence ID" value="ACL09487.1"/>
    <property type="molecule type" value="Genomic_DNA"/>
</dbReference>
<dbReference type="InterPro" id="IPR036890">
    <property type="entry name" value="HATPase_C_sf"/>
</dbReference>
<dbReference type="GO" id="GO:0006355">
    <property type="term" value="P:regulation of DNA-templated transcription"/>
    <property type="evidence" value="ECO:0007669"/>
    <property type="project" value="InterPro"/>
</dbReference>
<dbReference type="CDD" id="cd00082">
    <property type="entry name" value="HisKA"/>
    <property type="match status" value="1"/>
</dbReference>
<dbReference type="SUPFAM" id="SSF47384">
    <property type="entry name" value="Homodimeric domain of signal transducing histidine kinase"/>
    <property type="match status" value="1"/>
</dbReference>
<dbReference type="SUPFAM" id="SSF158472">
    <property type="entry name" value="HAMP domain-like"/>
    <property type="match status" value="1"/>
</dbReference>
<feature type="transmembrane region" description="Helical" evidence="12">
    <location>
        <begin position="67"/>
        <end position="88"/>
    </location>
</feature>
<dbReference type="PROSITE" id="PS50112">
    <property type="entry name" value="PAS"/>
    <property type="match status" value="1"/>
</dbReference>
<keyword evidence="12" id="KW-0812">Transmembrane</keyword>
<dbReference type="InterPro" id="IPR004358">
    <property type="entry name" value="Sig_transdc_His_kin-like_C"/>
</dbReference>
<feature type="domain" description="PAS" evidence="14">
    <location>
        <begin position="455"/>
        <end position="520"/>
    </location>
</feature>
<evidence type="ECO:0000259" key="15">
    <source>
        <dbReference type="PROSITE" id="PS50113"/>
    </source>
</evidence>
<dbReference type="PANTHER" id="PTHR43065:SF42">
    <property type="entry name" value="TWO-COMPONENT SENSOR PPRA"/>
    <property type="match status" value="1"/>
</dbReference>
<dbReference type="InterPro" id="IPR013767">
    <property type="entry name" value="PAS_fold"/>
</dbReference>
<dbReference type="NCBIfam" id="TIGR00229">
    <property type="entry name" value="sensory_box"/>
    <property type="match status" value="1"/>
</dbReference>
<keyword evidence="12" id="KW-1133">Transmembrane helix</keyword>
<dbReference type="InterPro" id="IPR003661">
    <property type="entry name" value="HisK_dim/P_dom"/>
</dbReference>
<evidence type="ECO:0000256" key="10">
    <source>
        <dbReference type="SAM" id="Coils"/>
    </source>
</evidence>
<evidence type="ECO:0000259" key="16">
    <source>
        <dbReference type="PROSITE" id="PS50885"/>
    </source>
</evidence>
<accession>B8DR09</accession>
<dbReference type="Gene3D" id="1.10.8.500">
    <property type="entry name" value="HAMP domain in histidine kinase"/>
    <property type="match status" value="1"/>
</dbReference>
<evidence type="ECO:0000256" key="11">
    <source>
        <dbReference type="SAM" id="MobiDB-lite"/>
    </source>
</evidence>
<dbReference type="PROSITE" id="PS50113">
    <property type="entry name" value="PAC"/>
    <property type="match status" value="1"/>
</dbReference>
<feature type="coiled-coil region" evidence="10">
    <location>
        <begin position="316"/>
        <end position="343"/>
    </location>
</feature>
<dbReference type="PROSITE" id="PS50109">
    <property type="entry name" value="HIS_KIN"/>
    <property type="match status" value="1"/>
</dbReference>
<dbReference type="SMART" id="SM00388">
    <property type="entry name" value="HisKA"/>
    <property type="match status" value="1"/>
</dbReference>
<dbReference type="eggNOG" id="COG3850">
    <property type="taxonomic scope" value="Bacteria"/>
</dbReference>
<feature type="domain" description="HAMP" evidence="16">
    <location>
        <begin position="276"/>
        <end position="328"/>
    </location>
</feature>
<dbReference type="Gene3D" id="3.30.565.10">
    <property type="entry name" value="Histidine kinase-like ATPase, C-terminal domain"/>
    <property type="match status" value="1"/>
</dbReference>
<sequence length="861" mass="92975">MAAMTAGTGGTTSGDRGPDKGKGPGTGSGADAGASPGSAHAAPAARTGRPGKPGWGRRLRGLPGGSLAAKVVAASGAALFLGVLVLSLGSIRYQREHLHDELAAGGDRLGTTIRLGARFAMMLNARDEINQIISDVARQKDIVSIRIYNKEGVIKFSGDPDEVERRTNIRDEACAACHRTAEPRKWLALRERTRVFTDQDGRRLLGSLTPIMNEPGCSGEPCHFHPADKLVLGALEVVLSLQDAEAEVLAFQTRVVTLAAAVFLLGATAVHLFLRRFLTRPVARLIEGTRAVARGEKVDLSDVRQQDEIGELAGAITRMDRDIAQKRAELNRQRDEYQRLFDQVPCAITVQDRNLRLLRYNRMFRENFTPRPGDFCFQAYKGRTGKCPNCAVEMTMQTGLAHCSEESGFHTDGSRAHWIVHTSPVFDAEGRVAAAMEMTLDITDRKELEEKLRRSELKYHAIFNHIPSAVFVLDQQTLEVVDCNSTAEKVYGWPREEMKGRSFLDLFPPDERERYASQLRAFTVLNRARNVARDGRPFHVDIMLSPAEYLARQVLLVTTTDITERLEAEQKVIQAGKMATLGEMATGVAHELNQPLTVIKTAGGFLLRKVTRGEPIDPEILATMAREIDGHVDRASRIIGHMRDFGRRSDLALERVDVNAVLQSATEFFSRQLSLRGIDIDWRLAEPLPPVMAVSNRLEQVFINLLLNARDAIEERSEKEPGAPRRITVETVADDRRVTARVCDTGGGIPPALLPRIFEPFFTTKKVGKGTGLGLSISYGLVKEFGGSIQASNMAGGGACFTLNFPVTSGGVGAAGSGGTAGAGADVPGRAGGGGDAPAAAPGPDGTADGTPAGAEGGDAA</sequence>
<dbReference type="InterPro" id="IPR005467">
    <property type="entry name" value="His_kinase_dom"/>
</dbReference>
<dbReference type="PROSITE" id="PS50885">
    <property type="entry name" value="HAMP"/>
    <property type="match status" value="1"/>
</dbReference>
<dbReference type="eggNOG" id="COG4191">
    <property type="taxonomic scope" value="Bacteria"/>
</dbReference>
<dbReference type="AlphaFoldDB" id="B8DR09"/>
<feature type="compositionally biased region" description="Low complexity" evidence="11">
    <location>
        <begin position="31"/>
        <end position="52"/>
    </location>
</feature>
<keyword evidence="9" id="KW-0902">Two-component regulatory system</keyword>
<feature type="domain" description="Histidine kinase" evidence="13">
    <location>
        <begin position="587"/>
        <end position="809"/>
    </location>
</feature>
<comment type="catalytic activity">
    <reaction evidence="1">
        <text>ATP + protein L-histidine = ADP + protein N-phospho-L-histidine.</text>
        <dbReference type="EC" id="2.7.13.3"/>
    </reaction>
</comment>
<name>B8DR09_NITV9</name>
<dbReference type="Pfam" id="PF08448">
    <property type="entry name" value="PAS_4"/>
    <property type="match status" value="1"/>
</dbReference>
<evidence type="ECO:0000259" key="14">
    <source>
        <dbReference type="PROSITE" id="PS50112"/>
    </source>
</evidence>
<keyword evidence="7 17" id="KW-0418">Kinase</keyword>
<dbReference type="HOGENOM" id="CLU_000445_89_29_7"/>
<feature type="domain" description="PAC" evidence="15">
    <location>
        <begin position="402"/>
        <end position="454"/>
    </location>
</feature>
<keyword evidence="8" id="KW-0067">ATP-binding</keyword>
<dbReference type="InterPro" id="IPR013656">
    <property type="entry name" value="PAS_4"/>
</dbReference>
<dbReference type="GO" id="GO:0005524">
    <property type="term" value="F:ATP binding"/>
    <property type="evidence" value="ECO:0007669"/>
    <property type="project" value="UniProtKB-KW"/>
</dbReference>
<evidence type="ECO:0000256" key="9">
    <source>
        <dbReference type="ARBA" id="ARBA00023012"/>
    </source>
</evidence>
<dbReference type="SMART" id="SM00091">
    <property type="entry name" value="PAS"/>
    <property type="match status" value="1"/>
</dbReference>
<dbReference type="OrthoDB" id="9805967at2"/>